<reference evidence="1 2" key="1">
    <citation type="submission" date="2020-02" db="EMBL/GenBank/DDBJ databases">
        <title>Out from the shadows clarifying the taxonomy of the family Cryomorphaceae and related taxa by utilizing the GTDB taxonomic framework.</title>
        <authorList>
            <person name="Bowman J.P."/>
        </authorList>
    </citation>
    <scope>NUCLEOTIDE SEQUENCE [LARGE SCALE GENOMIC DNA]</scope>
    <source>
        <strain evidence="1 2">QSSC 1-22</strain>
    </source>
</reference>
<evidence type="ECO:0000313" key="2">
    <source>
        <dbReference type="Proteomes" id="UP000486602"/>
    </source>
</evidence>
<comment type="caution">
    <text evidence="1">The sequence shown here is derived from an EMBL/GenBank/DDBJ whole genome shotgun (WGS) entry which is preliminary data.</text>
</comment>
<sequence>MTKFFKISFTDFLFYGIFVLLLTGCNTRDSSEFESTIEAEPASVMPKDLWIADAENWTNLDLKKKEDYKLYSTYSNSDKEIEMHFDPEKKLFLVRLLNDPKFNQNLFCEEGRIVFSNHSTQNDSSQWMAAYANGKAYAAAEKAAGDWKSRGIDEVPIDFNAVNAALKTAADYQRKELKQSYHSRFLDNQERITAAFNSEISLSFSLNVRKGDKVNIDLTDDSKDVYFIVEPNNGSNMEHSSWDGIAEKTGDMAIIVYAVNAQPGKKFTLKAKATPQNQEIAQVR</sequence>
<keyword evidence="2" id="KW-1185">Reference proteome</keyword>
<gene>
    <name evidence="1" type="ORF">G3O08_09125</name>
</gene>
<dbReference type="PROSITE" id="PS51257">
    <property type="entry name" value="PROKAR_LIPOPROTEIN"/>
    <property type="match status" value="1"/>
</dbReference>
<organism evidence="1 2">
    <name type="scientific">Cryomorpha ignava</name>
    <dbReference type="NCBI Taxonomy" id="101383"/>
    <lineage>
        <taxon>Bacteria</taxon>
        <taxon>Pseudomonadati</taxon>
        <taxon>Bacteroidota</taxon>
        <taxon>Flavobacteriia</taxon>
        <taxon>Flavobacteriales</taxon>
        <taxon>Cryomorphaceae</taxon>
        <taxon>Cryomorpha</taxon>
    </lineage>
</organism>
<evidence type="ECO:0000313" key="1">
    <source>
        <dbReference type="EMBL" id="NEN23662.1"/>
    </source>
</evidence>
<dbReference type="Gene3D" id="2.60.120.380">
    <property type="match status" value="1"/>
</dbReference>
<dbReference type="AlphaFoldDB" id="A0A7K3WS31"/>
<dbReference type="RefSeq" id="WP_163285056.1">
    <property type="nucleotide sequence ID" value="NZ_JAAGVY010000013.1"/>
</dbReference>
<dbReference type="Proteomes" id="UP000486602">
    <property type="component" value="Unassembled WGS sequence"/>
</dbReference>
<protein>
    <submittedName>
        <fullName evidence="1">Uncharacterized protein</fullName>
    </submittedName>
</protein>
<name>A0A7K3WS31_9FLAO</name>
<dbReference type="EMBL" id="JAAGVY010000013">
    <property type="protein sequence ID" value="NEN23662.1"/>
    <property type="molecule type" value="Genomic_DNA"/>
</dbReference>
<proteinExistence type="predicted"/>
<accession>A0A7K3WS31</accession>